<evidence type="ECO:0000256" key="1">
    <source>
        <dbReference type="ARBA" id="ARBA00010641"/>
    </source>
</evidence>
<gene>
    <name evidence="8" type="ORF">GA0074695_0751</name>
</gene>
<dbReference type="InterPro" id="IPR036388">
    <property type="entry name" value="WH-like_DNA-bd_sf"/>
</dbReference>
<dbReference type="GO" id="GO:0016987">
    <property type="term" value="F:sigma factor activity"/>
    <property type="evidence" value="ECO:0007669"/>
    <property type="project" value="UniProtKB-KW"/>
</dbReference>
<feature type="domain" description="RNA polymerase sigma factor 70 region 4 type 2" evidence="7">
    <location>
        <begin position="109"/>
        <end position="160"/>
    </location>
</feature>
<name>A0A1C4URB3_MICVI</name>
<keyword evidence="3" id="KW-0731">Sigma factor</keyword>
<dbReference type="InterPro" id="IPR007627">
    <property type="entry name" value="RNA_pol_sigma70_r2"/>
</dbReference>
<keyword evidence="9" id="KW-1185">Reference proteome</keyword>
<dbReference type="SUPFAM" id="SSF88946">
    <property type="entry name" value="Sigma2 domain of RNA polymerase sigma factors"/>
    <property type="match status" value="1"/>
</dbReference>
<keyword evidence="2" id="KW-0805">Transcription regulation</keyword>
<evidence type="ECO:0000313" key="8">
    <source>
        <dbReference type="EMBL" id="SCE74269.1"/>
    </source>
</evidence>
<dbReference type="PANTHER" id="PTHR43133">
    <property type="entry name" value="RNA POLYMERASE ECF-TYPE SIGMA FACTO"/>
    <property type="match status" value="1"/>
</dbReference>
<evidence type="ECO:0000256" key="3">
    <source>
        <dbReference type="ARBA" id="ARBA00023082"/>
    </source>
</evidence>
<dbReference type="EMBL" id="LT607411">
    <property type="protein sequence ID" value="SCE74269.1"/>
    <property type="molecule type" value="Genomic_DNA"/>
</dbReference>
<dbReference type="InterPro" id="IPR014284">
    <property type="entry name" value="RNA_pol_sigma-70_dom"/>
</dbReference>
<dbReference type="Proteomes" id="UP000198242">
    <property type="component" value="Chromosome I"/>
</dbReference>
<dbReference type="InterPro" id="IPR039425">
    <property type="entry name" value="RNA_pol_sigma-70-like"/>
</dbReference>
<proteinExistence type="inferred from homology"/>
<keyword evidence="4" id="KW-0804">Transcription</keyword>
<evidence type="ECO:0000256" key="2">
    <source>
        <dbReference type="ARBA" id="ARBA00023015"/>
    </source>
</evidence>
<sequence>MGPPARRDEHWFTGVYQAEYGHVVKYGQRRLADMEAAAELAQEVFVIAWRRRREVPDRSLPWLYGVARRLLANQWRARRAAPDVLPMTDAGLLREPVMSGADATVGIADLQAALSTLADLDQEILRLVGWEELTVSEAAQVLGCTRTTAAVRLHRARRRLNHAMSKRAEPPAQQPVLATSRKVM</sequence>
<reference evidence="9" key="1">
    <citation type="submission" date="2016-06" db="EMBL/GenBank/DDBJ databases">
        <authorList>
            <person name="Varghese N."/>
            <person name="Submissions Spin"/>
        </authorList>
    </citation>
    <scope>NUCLEOTIDE SEQUENCE [LARGE SCALE GENOMIC DNA]</scope>
    <source>
        <strain evidence="9">DSM 43909</strain>
    </source>
</reference>
<evidence type="ECO:0000313" key="9">
    <source>
        <dbReference type="Proteomes" id="UP000198242"/>
    </source>
</evidence>
<dbReference type="Pfam" id="PF08281">
    <property type="entry name" value="Sigma70_r4_2"/>
    <property type="match status" value="1"/>
</dbReference>
<dbReference type="InterPro" id="IPR013249">
    <property type="entry name" value="RNA_pol_sigma70_r4_t2"/>
</dbReference>
<dbReference type="AlphaFoldDB" id="A0A1C4URB3"/>
<evidence type="ECO:0000256" key="4">
    <source>
        <dbReference type="ARBA" id="ARBA00023163"/>
    </source>
</evidence>
<dbReference type="Pfam" id="PF04542">
    <property type="entry name" value="Sigma70_r2"/>
    <property type="match status" value="1"/>
</dbReference>
<dbReference type="RefSeq" id="WP_089004988.1">
    <property type="nucleotide sequence ID" value="NZ_LT607411.1"/>
</dbReference>
<dbReference type="Gene3D" id="1.10.10.10">
    <property type="entry name" value="Winged helix-like DNA-binding domain superfamily/Winged helix DNA-binding domain"/>
    <property type="match status" value="1"/>
</dbReference>
<dbReference type="NCBIfam" id="TIGR02937">
    <property type="entry name" value="sigma70-ECF"/>
    <property type="match status" value="1"/>
</dbReference>
<comment type="similarity">
    <text evidence="1">Belongs to the sigma-70 factor family. ECF subfamily.</text>
</comment>
<dbReference type="InterPro" id="IPR013324">
    <property type="entry name" value="RNA_pol_sigma_r3/r4-like"/>
</dbReference>
<feature type="region of interest" description="Disordered" evidence="5">
    <location>
        <begin position="163"/>
        <end position="184"/>
    </location>
</feature>
<dbReference type="GO" id="GO:0003677">
    <property type="term" value="F:DNA binding"/>
    <property type="evidence" value="ECO:0007669"/>
    <property type="project" value="InterPro"/>
</dbReference>
<organism evidence="8 9">
    <name type="scientific">Micromonospora viridifaciens</name>
    <dbReference type="NCBI Taxonomy" id="1881"/>
    <lineage>
        <taxon>Bacteria</taxon>
        <taxon>Bacillati</taxon>
        <taxon>Actinomycetota</taxon>
        <taxon>Actinomycetes</taxon>
        <taxon>Micromonosporales</taxon>
        <taxon>Micromonosporaceae</taxon>
        <taxon>Micromonospora</taxon>
    </lineage>
</organism>
<evidence type="ECO:0000259" key="7">
    <source>
        <dbReference type="Pfam" id="PF08281"/>
    </source>
</evidence>
<dbReference type="InterPro" id="IPR013325">
    <property type="entry name" value="RNA_pol_sigma_r2"/>
</dbReference>
<dbReference type="Gene3D" id="1.10.1740.10">
    <property type="match status" value="1"/>
</dbReference>
<dbReference type="SUPFAM" id="SSF88659">
    <property type="entry name" value="Sigma3 and sigma4 domains of RNA polymerase sigma factors"/>
    <property type="match status" value="1"/>
</dbReference>
<evidence type="ECO:0000256" key="5">
    <source>
        <dbReference type="SAM" id="MobiDB-lite"/>
    </source>
</evidence>
<evidence type="ECO:0000259" key="6">
    <source>
        <dbReference type="Pfam" id="PF04542"/>
    </source>
</evidence>
<dbReference type="CDD" id="cd06171">
    <property type="entry name" value="Sigma70_r4"/>
    <property type="match status" value="1"/>
</dbReference>
<protein>
    <submittedName>
        <fullName evidence="8">RNA polymerase sigma-70 factor, ECF subfamily</fullName>
    </submittedName>
</protein>
<dbReference type="GO" id="GO:0006352">
    <property type="term" value="P:DNA-templated transcription initiation"/>
    <property type="evidence" value="ECO:0007669"/>
    <property type="project" value="InterPro"/>
</dbReference>
<dbReference type="OrthoDB" id="4184921at2"/>
<dbReference type="PANTHER" id="PTHR43133:SF25">
    <property type="entry name" value="RNA POLYMERASE SIGMA FACTOR RFAY-RELATED"/>
    <property type="match status" value="1"/>
</dbReference>
<accession>A0A1C4URB3</accession>
<feature type="domain" description="RNA polymerase sigma-70 region 2" evidence="6">
    <location>
        <begin position="16"/>
        <end position="79"/>
    </location>
</feature>